<protein>
    <recommendedName>
        <fullName evidence="4">Reverse transcriptase domain-containing protein</fullName>
    </recommendedName>
</protein>
<comment type="caution">
    <text evidence="2">The sequence shown here is derived from an EMBL/GenBank/DDBJ whole genome shotgun (WGS) entry which is preliminary data.</text>
</comment>
<gene>
    <name evidence="2" type="ORF">ANN_16984</name>
</gene>
<feature type="compositionally biased region" description="Basic and acidic residues" evidence="1">
    <location>
        <begin position="17"/>
        <end position="27"/>
    </location>
</feature>
<evidence type="ECO:0008006" key="4">
    <source>
        <dbReference type="Google" id="ProtNLM"/>
    </source>
</evidence>
<sequence>MSPVSNTESYPAFAHIGLRENPGKKPQPDGITMQDCGEVGSSLQRGGGGRDRVENMARPSRPSVSDEEVQAVSALLDNDRRQTDLTEAQRWIRYDTAQTHLERYDREGDAFLRRIVALDETWARSYEPLISANQMSGVITGHLAKQLTNCSQNMGGVIVGGRIKCIRFADDIALLTEEEMILKDMLLELNGNCEQYGMKINANTTKSMVIRRKIQKMNLQIVNEAVEVGEERMMLKLIRKRIRNWLGNWLRRNCLLRDALKGIVNGTRVRVEEDNQIDYIKIYGSYEETKGKAENRID</sequence>
<dbReference type="EMBL" id="JAJSOF020000021">
    <property type="protein sequence ID" value="KAJ4436852.1"/>
    <property type="molecule type" value="Genomic_DNA"/>
</dbReference>
<proteinExistence type="predicted"/>
<reference evidence="2 3" key="1">
    <citation type="journal article" date="2022" name="Allergy">
        <title>Genome assembly and annotation of Periplaneta americana reveal a comprehensive cockroach allergen profile.</title>
        <authorList>
            <person name="Wang L."/>
            <person name="Xiong Q."/>
            <person name="Saelim N."/>
            <person name="Wang L."/>
            <person name="Nong W."/>
            <person name="Wan A.T."/>
            <person name="Shi M."/>
            <person name="Liu X."/>
            <person name="Cao Q."/>
            <person name="Hui J.H.L."/>
            <person name="Sookrung N."/>
            <person name="Leung T.F."/>
            <person name="Tungtrongchitr A."/>
            <person name="Tsui S.K.W."/>
        </authorList>
    </citation>
    <scope>NUCLEOTIDE SEQUENCE [LARGE SCALE GENOMIC DNA]</scope>
    <source>
        <strain evidence="2">PWHHKU_190912</strain>
    </source>
</reference>
<evidence type="ECO:0000256" key="1">
    <source>
        <dbReference type="SAM" id="MobiDB-lite"/>
    </source>
</evidence>
<dbReference type="Proteomes" id="UP001148838">
    <property type="component" value="Unassembled WGS sequence"/>
</dbReference>
<name>A0ABQ8ST45_PERAM</name>
<feature type="region of interest" description="Disordered" evidence="1">
    <location>
        <begin position="1"/>
        <end position="63"/>
    </location>
</feature>
<evidence type="ECO:0000313" key="2">
    <source>
        <dbReference type="EMBL" id="KAJ4436852.1"/>
    </source>
</evidence>
<organism evidence="2 3">
    <name type="scientific">Periplaneta americana</name>
    <name type="common">American cockroach</name>
    <name type="synonym">Blatta americana</name>
    <dbReference type="NCBI Taxonomy" id="6978"/>
    <lineage>
        <taxon>Eukaryota</taxon>
        <taxon>Metazoa</taxon>
        <taxon>Ecdysozoa</taxon>
        <taxon>Arthropoda</taxon>
        <taxon>Hexapoda</taxon>
        <taxon>Insecta</taxon>
        <taxon>Pterygota</taxon>
        <taxon>Neoptera</taxon>
        <taxon>Polyneoptera</taxon>
        <taxon>Dictyoptera</taxon>
        <taxon>Blattodea</taxon>
        <taxon>Blattoidea</taxon>
        <taxon>Blattidae</taxon>
        <taxon>Blattinae</taxon>
        <taxon>Periplaneta</taxon>
    </lineage>
</organism>
<evidence type="ECO:0000313" key="3">
    <source>
        <dbReference type="Proteomes" id="UP001148838"/>
    </source>
</evidence>
<keyword evidence="3" id="KW-1185">Reference proteome</keyword>
<accession>A0ABQ8ST45</accession>